<evidence type="ECO:0000313" key="2">
    <source>
        <dbReference type="EMBL" id="UUF05648.1"/>
    </source>
</evidence>
<protein>
    <submittedName>
        <fullName evidence="2">GNAT family N-acetyltransferase</fullName>
    </submittedName>
</protein>
<dbReference type="Gene3D" id="3.40.630.30">
    <property type="match status" value="1"/>
</dbReference>
<proteinExistence type="predicted"/>
<keyword evidence="3" id="KW-1185">Reference proteome</keyword>
<dbReference type="Pfam" id="PF00583">
    <property type="entry name" value="Acetyltransf_1"/>
    <property type="match status" value="1"/>
</dbReference>
<feature type="domain" description="N-acetyltransferase" evidence="1">
    <location>
        <begin position="1"/>
        <end position="65"/>
    </location>
</feature>
<accession>A0ABY5JKW9</accession>
<dbReference type="Proteomes" id="UP001058016">
    <property type="component" value="Chromosome"/>
</dbReference>
<reference evidence="2 3" key="1">
    <citation type="submission" date="2021-03" db="EMBL/GenBank/DDBJ databases">
        <title>Comparative Genomics and Metabolomics in the genus Turicibacter.</title>
        <authorList>
            <person name="Maki J."/>
            <person name="Looft T."/>
        </authorList>
    </citation>
    <scope>NUCLEOTIDE SEQUENCE [LARGE SCALE GENOMIC DNA]</scope>
    <source>
        <strain evidence="2 3">MMM721</strain>
    </source>
</reference>
<evidence type="ECO:0000313" key="3">
    <source>
        <dbReference type="Proteomes" id="UP001058016"/>
    </source>
</evidence>
<dbReference type="EMBL" id="CP071249">
    <property type="protein sequence ID" value="UUF05648.1"/>
    <property type="molecule type" value="Genomic_DNA"/>
</dbReference>
<dbReference type="InterPro" id="IPR016181">
    <property type="entry name" value="Acyl_CoA_acyltransferase"/>
</dbReference>
<evidence type="ECO:0000259" key="1">
    <source>
        <dbReference type="PROSITE" id="PS51186"/>
    </source>
</evidence>
<name>A0ABY5JKW9_9FIRM</name>
<sequence length="65" mass="7666">MKIIWIDQNHAYKGLGTKYMKLICHLLNERGYKRIDLHTAHNNDIAQIYYQKTGFSNTGFTRSYA</sequence>
<organism evidence="2 3">
    <name type="scientific">Turicibacter bilis</name>
    <dbReference type="NCBI Taxonomy" id="2735723"/>
    <lineage>
        <taxon>Bacteria</taxon>
        <taxon>Bacillati</taxon>
        <taxon>Bacillota</taxon>
        <taxon>Erysipelotrichia</taxon>
        <taxon>Erysipelotrichales</taxon>
        <taxon>Turicibacteraceae</taxon>
        <taxon>Turicibacter</taxon>
    </lineage>
</organism>
<gene>
    <name evidence="2" type="ORF">J0J69_11400</name>
</gene>
<dbReference type="InterPro" id="IPR000182">
    <property type="entry name" value="GNAT_dom"/>
</dbReference>
<dbReference type="SUPFAM" id="SSF55729">
    <property type="entry name" value="Acyl-CoA N-acyltransferases (Nat)"/>
    <property type="match status" value="1"/>
</dbReference>
<dbReference type="RefSeq" id="WP_212726066.1">
    <property type="nucleotide sequence ID" value="NZ_CP071249.1"/>
</dbReference>
<dbReference type="PROSITE" id="PS51186">
    <property type="entry name" value="GNAT"/>
    <property type="match status" value="1"/>
</dbReference>